<sequence length="62" mass="7367">MSQMSQIESLKDEILPRIIELRHQFHQNPELSNQEFQTTKKIKQILTGWGITIVPTTWIQVY</sequence>
<gene>
    <name evidence="1" type="ORF">FD29_GL000714</name>
</gene>
<comment type="caution">
    <text evidence="1">The sequence shown here is derived from an EMBL/GenBank/DDBJ whole genome shotgun (WGS) entry which is preliminary data.</text>
</comment>
<dbReference type="STRING" id="1423770.FD29_GL000714"/>
<accession>A0A0R1QKX7</accession>
<evidence type="ECO:0000313" key="2">
    <source>
        <dbReference type="Proteomes" id="UP000050872"/>
    </source>
</evidence>
<dbReference type="EMBL" id="AZEZ01000019">
    <property type="protein sequence ID" value="KRL45193.1"/>
    <property type="molecule type" value="Genomic_DNA"/>
</dbReference>
<dbReference type="PATRIC" id="fig|1423770.3.peg.734"/>
<dbReference type="SUPFAM" id="SSF53187">
    <property type="entry name" value="Zn-dependent exopeptidases"/>
    <property type="match status" value="1"/>
</dbReference>
<name>A0A0R1QKX7_9LACO</name>
<evidence type="ECO:0008006" key="3">
    <source>
        <dbReference type="Google" id="ProtNLM"/>
    </source>
</evidence>
<dbReference type="Gene3D" id="3.40.630.10">
    <property type="entry name" value="Zn peptidases"/>
    <property type="match status" value="1"/>
</dbReference>
<protein>
    <recommendedName>
        <fullName evidence="3">Peptidase M20 dimerisation domain-containing protein</fullName>
    </recommendedName>
</protein>
<dbReference type="AlphaFoldDB" id="A0A0R1QKX7"/>
<proteinExistence type="predicted"/>
<evidence type="ECO:0000313" key="1">
    <source>
        <dbReference type="EMBL" id="KRL45193.1"/>
    </source>
</evidence>
<dbReference type="Proteomes" id="UP000050872">
    <property type="component" value="Unassembled WGS sequence"/>
</dbReference>
<reference evidence="1 2" key="1">
    <citation type="journal article" date="2015" name="Genome Announc.">
        <title>Expanding the biotechnology potential of lactobacilli through comparative genomics of 213 strains and associated genera.</title>
        <authorList>
            <person name="Sun Z."/>
            <person name="Harris H.M."/>
            <person name="McCann A."/>
            <person name="Guo C."/>
            <person name="Argimon S."/>
            <person name="Zhang W."/>
            <person name="Yang X."/>
            <person name="Jeffery I.B."/>
            <person name="Cooney J.C."/>
            <person name="Kagawa T.F."/>
            <person name="Liu W."/>
            <person name="Song Y."/>
            <person name="Salvetti E."/>
            <person name="Wrobel A."/>
            <person name="Rasinkangas P."/>
            <person name="Parkhill J."/>
            <person name="Rea M.C."/>
            <person name="O'Sullivan O."/>
            <person name="Ritari J."/>
            <person name="Douillard F.P."/>
            <person name="Paul Ross R."/>
            <person name="Yang R."/>
            <person name="Briner A.E."/>
            <person name="Felis G.E."/>
            <person name="de Vos W.M."/>
            <person name="Barrangou R."/>
            <person name="Klaenhammer T.R."/>
            <person name="Caufield P.W."/>
            <person name="Cui Y."/>
            <person name="Zhang H."/>
            <person name="O'Toole P.W."/>
        </authorList>
    </citation>
    <scope>NUCLEOTIDE SEQUENCE [LARGE SCALE GENOMIC DNA]</scope>
    <source>
        <strain evidence="1 2">DSM 14500</strain>
    </source>
</reference>
<organism evidence="1 2">
    <name type="scientific">Companilactobacillus mindensis DSM 14500</name>
    <dbReference type="NCBI Taxonomy" id="1423770"/>
    <lineage>
        <taxon>Bacteria</taxon>
        <taxon>Bacillati</taxon>
        <taxon>Bacillota</taxon>
        <taxon>Bacilli</taxon>
        <taxon>Lactobacillales</taxon>
        <taxon>Lactobacillaceae</taxon>
        <taxon>Companilactobacillus</taxon>
    </lineage>
</organism>
<keyword evidence="2" id="KW-1185">Reference proteome</keyword>